<protein>
    <recommendedName>
        <fullName evidence="8">Integrase catalytic domain-containing protein</fullName>
    </recommendedName>
</protein>
<dbReference type="GO" id="GO:0035613">
    <property type="term" value="F:RNA stem-loop binding"/>
    <property type="evidence" value="ECO:0007669"/>
    <property type="project" value="TreeGrafter"/>
</dbReference>
<dbReference type="PROSITE" id="PS50994">
    <property type="entry name" value="INTEGRASE"/>
    <property type="match status" value="1"/>
</dbReference>
<keyword evidence="4" id="KW-0255">Endonuclease</keyword>
<evidence type="ECO:0000313" key="10">
    <source>
        <dbReference type="Proteomes" id="UP000796761"/>
    </source>
</evidence>
<dbReference type="AlphaFoldDB" id="A0A8K1LCG0"/>
<sequence length="501" mass="56705">MNKLFFLFSHEKQGIALGILAQDLGLYQRAVAYFSMQLDAAAKGWPGCLIATAAVMLNIQEARKFTLGQKMTVLVSQTVSAVPWHKFNFVHCNTHLELEDAMTSGSFDFIVKSILCSLERYLLYDLLETLYPCFIETIEATYSSCPDPKDAPFDDAETWFTDRSSYVISGKQHAGYAMDVGPLKLTWLTDKPVWKDQWPLRGFIVATAHKGEKSRHTTKHWLYVFATMGVPQQINTDNVPAYTSRKTQDFFHTWEIKHVTVLALQMGPTPKIQRIRGISGPPAVTEEFSARTCNPWMEENWSKTVIPPYWYFIWKVYSIWFAASLASGLRCPEELSRHLPQVWKILSGVGYGESGQTLKEFSALIAWNFPPEQIQNPAEVGKYLKEKCNDNSNEKKLIAICWTLAYAYCTLLDIVGLQIQPEWQEDKSANTTVTQAAAKPDREPKPMAIAPVQRRKHKAKSIHPVGDDGKPGSSQPAEESEPEMIESLSIENLCSLRKDYT</sequence>
<evidence type="ECO:0000256" key="3">
    <source>
        <dbReference type="ARBA" id="ARBA00022722"/>
    </source>
</evidence>
<dbReference type="InterPro" id="IPR036397">
    <property type="entry name" value="RNaseH_sf"/>
</dbReference>
<dbReference type="GO" id="GO:0003964">
    <property type="term" value="F:RNA-directed DNA polymerase activity"/>
    <property type="evidence" value="ECO:0007669"/>
    <property type="project" value="UniProtKB-KW"/>
</dbReference>
<dbReference type="GO" id="GO:0016787">
    <property type="term" value="F:hydrolase activity"/>
    <property type="evidence" value="ECO:0007669"/>
    <property type="project" value="UniProtKB-KW"/>
</dbReference>
<feature type="domain" description="Integrase catalytic" evidence="8">
    <location>
        <begin position="148"/>
        <end position="275"/>
    </location>
</feature>
<gene>
    <name evidence="9" type="ORF">HGM15179_018277</name>
</gene>
<dbReference type="OrthoDB" id="9950135at2759"/>
<dbReference type="Gene3D" id="3.10.20.370">
    <property type="match status" value="1"/>
</dbReference>
<keyword evidence="2" id="KW-0548">Nucleotidyltransferase</keyword>
<evidence type="ECO:0000256" key="1">
    <source>
        <dbReference type="ARBA" id="ARBA00022679"/>
    </source>
</evidence>
<dbReference type="Gene3D" id="3.30.420.10">
    <property type="entry name" value="Ribonuclease H-like superfamily/Ribonuclease H"/>
    <property type="match status" value="1"/>
</dbReference>
<keyword evidence="6" id="KW-0695">RNA-directed DNA polymerase</keyword>
<name>A0A8K1LCG0_9PASS</name>
<keyword evidence="10" id="KW-1185">Reference proteome</keyword>
<dbReference type="PANTHER" id="PTHR41694">
    <property type="entry name" value="ENDOGENOUS RETROVIRUS GROUP K MEMBER POL PROTEIN"/>
    <property type="match status" value="1"/>
</dbReference>
<dbReference type="InterPro" id="IPR001584">
    <property type="entry name" value="Integrase_cat-core"/>
</dbReference>
<evidence type="ECO:0000259" key="8">
    <source>
        <dbReference type="PROSITE" id="PS50994"/>
    </source>
</evidence>
<dbReference type="EMBL" id="SWJQ01001233">
    <property type="protein sequence ID" value="TRZ08837.1"/>
    <property type="molecule type" value="Genomic_DNA"/>
</dbReference>
<comment type="caution">
    <text evidence="9">The sequence shown here is derived from an EMBL/GenBank/DDBJ whole genome shotgun (WGS) entry which is preliminary data.</text>
</comment>
<keyword evidence="5" id="KW-0378">Hydrolase</keyword>
<organism evidence="9 10">
    <name type="scientific">Zosterops borbonicus</name>
    <dbReference type="NCBI Taxonomy" id="364589"/>
    <lineage>
        <taxon>Eukaryota</taxon>
        <taxon>Metazoa</taxon>
        <taxon>Chordata</taxon>
        <taxon>Craniata</taxon>
        <taxon>Vertebrata</taxon>
        <taxon>Euteleostomi</taxon>
        <taxon>Archelosauria</taxon>
        <taxon>Archosauria</taxon>
        <taxon>Dinosauria</taxon>
        <taxon>Saurischia</taxon>
        <taxon>Theropoda</taxon>
        <taxon>Coelurosauria</taxon>
        <taxon>Aves</taxon>
        <taxon>Neognathae</taxon>
        <taxon>Neoaves</taxon>
        <taxon>Telluraves</taxon>
        <taxon>Australaves</taxon>
        <taxon>Passeriformes</taxon>
        <taxon>Sylvioidea</taxon>
        <taxon>Zosteropidae</taxon>
        <taxon>Zosterops</taxon>
    </lineage>
</organism>
<evidence type="ECO:0000256" key="5">
    <source>
        <dbReference type="ARBA" id="ARBA00022801"/>
    </source>
</evidence>
<proteinExistence type="predicted"/>
<evidence type="ECO:0000256" key="4">
    <source>
        <dbReference type="ARBA" id="ARBA00022759"/>
    </source>
</evidence>
<evidence type="ECO:0000256" key="7">
    <source>
        <dbReference type="SAM" id="MobiDB-lite"/>
    </source>
</evidence>
<keyword evidence="3" id="KW-0540">Nuclease</keyword>
<dbReference type="Proteomes" id="UP000796761">
    <property type="component" value="Unassembled WGS sequence"/>
</dbReference>
<feature type="region of interest" description="Disordered" evidence="7">
    <location>
        <begin position="430"/>
        <end position="489"/>
    </location>
</feature>
<dbReference type="SUPFAM" id="SSF56672">
    <property type="entry name" value="DNA/RNA polymerases"/>
    <property type="match status" value="1"/>
</dbReference>
<evidence type="ECO:0000313" key="9">
    <source>
        <dbReference type="EMBL" id="TRZ08837.1"/>
    </source>
</evidence>
<dbReference type="GO" id="GO:0004519">
    <property type="term" value="F:endonuclease activity"/>
    <property type="evidence" value="ECO:0007669"/>
    <property type="project" value="UniProtKB-KW"/>
</dbReference>
<dbReference type="GO" id="GO:0015074">
    <property type="term" value="P:DNA integration"/>
    <property type="evidence" value="ECO:0007669"/>
    <property type="project" value="InterPro"/>
</dbReference>
<dbReference type="InterPro" id="IPR012337">
    <property type="entry name" value="RNaseH-like_sf"/>
</dbReference>
<evidence type="ECO:0000256" key="6">
    <source>
        <dbReference type="ARBA" id="ARBA00022918"/>
    </source>
</evidence>
<keyword evidence="1" id="KW-0808">Transferase</keyword>
<evidence type="ECO:0000256" key="2">
    <source>
        <dbReference type="ARBA" id="ARBA00022695"/>
    </source>
</evidence>
<dbReference type="InterPro" id="IPR043502">
    <property type="entry name" value="DNA/RNA_pol_sf"/>
</dbReference>
<dbReference type="SUPFAM" id="SSF53098">
    <property type="entry name" value="Ribonuclease H-like"/>
    <property type="match status" value="1"/>
</dbReference>
<reference evidence="9" key="1">
    <citation type="submission" date="2019-04" db="EMBL/GenBank/DDBJ databases">
        <title>Genome assembly of Zosterops borbonicus 15179.</title>
        <authorList>
            <person name="Leroy T."/>
            <person name="Anselmetti Y."/>
            <person name="Tilak M.-K."/>
            <person name="Nabholz B."/>
        </authorList>
    </citation>
    <scope>NUCLEOTIDE SEQUENCE</scope>
    <source>
        <strain evidence="9">HGM_15179</strain>
        <tissue evidence="9">Muscle</tissue>
    </source>
</reference>
<accession>A0A8K1LCG0</accession>
<dbReference type="PANTHER" id="PTHR41694:SF3">
    <property type="entry name" value="RNA-DIRECTED DNA POLYMERASE-RELATED"/>
    <property type="match status" value="1"/>
</dbReference>